<reference evidence="8 9" key="1">
    <citation type="submission" date="2007-06" db="EMBL/GenBank/DDBJ databases">
        <authorList>
            <person name="Shimkets L."/>
            <person name="Ferriera S."/>
            <person name="Johnson J."/>
            <person name="Kravitz S."/>
            <person name="Beeson K."/>
            <person name="Sutton G."/>
            <person name="Rogers Y.-H."/>
            <person name="Friedman R."/>
            <person name="Frazier M."/>
            <person name="Venter J.C."/>
        </authorList>
    </citation>
    <scope>NUCLEOTIDE SEQUENCE [LARGE SCALE GENOMIC DNA]</scope>
    <source>
        <strain evidence="8 9">SIR-1</strain>
    </source>
</reference>
<feature type="repeat" description="TPR" evidence="5">
    <location>
        <begin position="650"/>
        <end position="683"/>
    </location>
</feature>
<dbReference type="PANTHER" id="PTHR43289:SF6">
    <property type="entry name" value="SERINE_THREONINE-PROTEIN KINASE NEKL-3"/>
    <property type="match status" value="1"/>
</dbReference>
<evidence type="ECO:0000256" key="4">
    <source>
        <dbReference type="ARBA" id="ARBA00022840"/>
    </source>
</evidence>
<dbReference type="Gene3D" id="1.10.510.10">
    <property type="entry name" value="Transferase(Phosphotransferase) domain 1"/>
    <property type="match status" value="1"/>
</dbReference>
<keyword evidence="1" id="KW-0808">Transferase</keyword>
<evidence type="ECO:0000256" key="6">
    <source>
        <dbReference type="SAM" id="MobiDB-lite"/>
    </source>
</evidence>
<name>A6G815_9BACT</name>
<evidence type="ECO:0000256" key="5">
    <source>
        <dbReference type="PROSITE-ProRule" id="PRU00339"/>
    </source>
</evidence>
<gene>
    <name evidence="8" type="ORF">PPSIR1_19249</name>
</gene>
<dbReference type="STRING" id="391625.PPSIR1_19249"/>
<dbReference type="Pfam" id="PF00069">
    <property type="entry name" value="Pkinase"/>
    <property type="match status" value="1"/>
</dbReference>
<evidence type="ECO:0000256" key="3">
    <source>
        <dbReference type="ARBA" id="ARBA00022777"/>
    </source>
</evidence>
<dbReference type="InterPro" id="IPR008271">
    <property type="entry name" value="Ser/Thr_kinase_AS"/>
</dbReference>
<dbReference type="PROSITE" id="PS50005">
    <property type="entry name" value="TPR"/>
    <property type="match status" value="1"/>
</dbReference>
<dbReference type="SUPFAM" id="SSF56112">
    <property type="entry name" value="Protein kinase-like (PK-like)"/>
    <property type="match status" value="1"/>
</dbReference>
<dbReference type="AlphaFoldDB" id="A6G815"/>
<accession>A6G815</accession>
<dbReference type="Gene3D" id="1.25.40.10">
    <property type="entry name" value="Tetratricopeptide repeat domain"/>
    <property type="match status" value="1"/>
</dbReference>
<dbReference type="InterPro" id="IPR011990">
    <property type="entry name" value="TPR-like_helical_dom_sf"/>
</dbReference>
<dbReference type="SMART" id="SM00028">
    <property type="entry name" value="TPR"/>
    <property type="match status" value="1"/>
</dbReference>
<dbReference type="CDD" id="cd14014">
    <property type="entry name" value="STKc_PknB_like"/>
    <property type="match status" value="1"/>
</dbReference>
<dbReference type="eggNOG" id="COG0515">
    <property type="taxonomic scope" value="Bacteria"/>
</dbReference>
<protein>
    <submittedName>
        <fullName evidence="8">Serine/threonine kinase family protein</fullName>
    </submittedName>
</protein>
<dbReference type="Proteomes" id="UP000005801">
    <property type="component" value="Unassembled WGS sequence"/>
</dbReference>
<sequence>MFGDHGQDAMATDEGYGDEDFDGTVPSAVADLAIEDQAMFERIRVRLGMRRSDGPERIGRYELRDSIARGGMGQVYRAHDPELDRPVALKQIAPLPGADVEVLRERLRREAQVLAKLAHDHVVTVHDVGIHRGLVYLVMELVEGPTLRELQASELSVAERLRLYVEAGHGLIAAHERDIIHRDFKPDNVLITPEGKAKVGDFGLAHVLGEPLALAESGADASALDPEHEGTESRLTRSGEVLGTRVYSPPEQLRGRATDARSDQFSFCVALWEALCGARPFAGASTNALLRAIVAGPLGGAELDPRLRKLLATGLAVDPDQRHPDMATLVKALEDYLERPRARRRRRWMMFLGLTAAALGSALTAYVQRPPDEVCDEFEGATELREQYPLSALEYTPLAGNLDTKIHRTLARTQHACATDDLAGKQHAAALQRKLKHLLNRAVEEGEAPSEALEEQLAQFEVDLDSVPRAPLSKEFLEVLESEFEPLEFDERYAKIVSSCLDFDNAHEGLVLSHADLAEFGLRCASAETLIGPDYEHVVETFLEARHHAFRVGDIPRALEAQLGALKTALMRLNDYEHAEAELRITDDLLAAARVGWGDHRQATRDELAALLARDHGAYEEAERLQLRVITSTLVLTLRSDIQSAQSQLVAGLVNLGHVWDRQGRGERAIDAYRSALTLEPDDPEALVALGCVLHNNKKGSPGEARKYLESAQKDKEHDLQVAAGACLLAVEMAESPTRPKVLAQSRDALEQMLLDPQTHAATPQTRAKGWFLVAVAHALLGEFGPAYEHARTELSEEQLTQLDGIVAQLRAEDPPQPSP</sequence>
<dbReference type="GO" id="GO:0004674">
    <property type="term" value="F:protein serine/threonine kinase activity"/>
    <property type="evidence" value="ECO:0007669"/>
    <property type="project" value="TreeGrafter"/>
</dbReference>
<evidence type="ECO:0000259" key="7">
    <source>
        <dbReference type="PROSITE" id="PS50011"/>
    </source>
</evidence>
<organism evidence="8 9">
    <name type="scientific">Plesiocystis pacifica SIR-1</name>
    <dbReference type="NCBI Taxonomy" id="391625"/>
    <lineage>
        <taxon>Bacteria</taxon>
        <taxon>Pseudomonadati</taxon>
        <taxon>Myxococcota</taxon>
        <taxon>Polyangia</taxon>
        <taxon>Nannocystales</taxon>
        <taxon>Nannocystaceae</taxon>
        <taxon>Plesiocystis</taxon>
    </lineage>
</organism>
<proteinExistence type="predicted"/>
<keyword evidence="4" id="KW-0067">ATP-binding</keyword>
<dbReference type="PANTHER" id="PTHR43289">
    <property type="entry name" value="MITOGEN-ACTIVATED PROTEIN KINASE KINASE KINASE 20-RELATED"/>
    <property type="match status" value="1"/>
</dbReference>
<keyword evidence="5" id="KW-0802">TPR repeat</keyword>
<evidence type="ECO:0000313" key="9">
    <source>
        <dbReference type="Proteomes" id="UP000005801"/>
    </source>
</evidence>
<keyword evidence="2" id="KW-0547">Nucleotide-binding</keyword>
<dbReference type="InterPro" id="IPR019734">
    <property type="entry name" value="TPR_rpt"/>
</dbReference>
<feature type="region of interest" description="Disordered" evidence="6">
    <location>
        <begin position="1"/>
        <end position="22"/>
    </location>
</feature>
<keyword evidence="3 8" id="KW-0418">Kinase</keyword>
<dbReference type="PROSITE" id="PS50011">
    <property type="entry name" value="PROTEIN_KINASE_DOM"/>
    <property type="match status" value="1"/>
</dbReference>
<dbReference type="GO" id="GO:0005524">
    <property type="term" value="F:ATP binding"/>
    <property type="evidence" value="ECO:0007669"/>
    <property type="project" value="UniProtKB-KW"/>
</dbReference>
<dbReference type="InterPro" id="IPR000719">
    <property type="entry name" value="Prot_kinase_dom"/>
</dbReference>
<dbReference type="Gene3D" id="3.30.200.20">
    <property type="entry name" value="Phosphorylase Kinase, domain 1"/>
    <property type="match status" value="1"/>
</dbReference>
<dbReference type="PROSITE" id="PS00108">
    <property type="entry name" value="PROTEIN_KINASE_ST"/>
    <property type="match status" value="1"/>
</dbReference>
<dbReference type="InterPro" id="IPR011009">
    <property type="entry name" value="Kinase-like_dom_sf"/>
</dbReference>
<comment type="caution">
    <text evidence="8">The sequence shown here is derived from an EMBL/GenBank/DDBJ whole genome shotgun (WGS) entry which is preliminary data.</text>
</comment>
<dbReference type="SUPFAM" id="SSF48452">
    <property type="entry name" value="TPR-like"/>
    <property type="match status" value="1"/>
</dbReference>
<evidence type="ECO:0000256" key="1">
    <source>
        <dbReference type="ARBA" id="ARBA00022679"/>
    </source>
</evidence>
<feature type="domain" description="Protein kinase" evidence="7">
    <location>
        <begin position="61"/>
        <end position="337"/>
    </location>
</feature>
<evidence type="ECO:0000313" key="8">
    <source>
        <dbReference type="EMBL" id="EDM77977.1"/>
    </source>
</evidence>
<keyword evidence="9" id="KW-1185">Reference proteome</keyword>
<feature type="compositionally biased region" description="Basic and acidic residues" evidence="6">
    <location>
        <begin position="225"/>
        <end position="237"/>
    </location>
</feature>
<dbReference type="EMBL" id="ABCS01000037">
    <property type="protein sequence ID" value="EDM77977.1"/>
    <property type="molecule type" value="Genomic_DNA"/>
</dbReference>
<feature type="region of interest" description="Disordered" evidence="6">
    <location>
        <begin position="218"/>
        <end position="241"/>
    </location>
</feature>
<evidence type="ECO:0000256" key="2">
    <source>
        <dbReference type="ARBA" id="ARBA00022741"/>
    </source>
</evidence>